<dbReference type="SUPFAM" id="SSF46894">
    <property type="entry name" value="C-terminal effector domain of the bipartite response regulators"/>
    <property type="match status" value="1"/>
</dbReference>
<dbReference type="Pfam" id="PF00072">
    <property type="entry name" value="Response_reg"/>
    <property type="match status" value="1"/>
</dbReference>
<evidence type="ECO:0000313" key="11">
    <source>
        <dbReference type="Proteomes" id="UP000463051"/>
    </source>
</evidence>
<dbReference type="PANTHER" id="PTHR48111">
    <property type="entry name" value="REGULATOR OF RPOS"/>
    <property type="match status" value="1"/>
</dbReference>
<evidence type="ECO:0000313" key="10">
    <source>
        <dbReference type="EMBL" id="MRN51634.1"/>
    </source>
</evidence>
<organism evidence="10 11">
    <name type="scientific">Paenibacillus monticola</name>
    <dbReference type="NCBI Taxonomy" id="2666075"/>
    <lineage>
        <taxon>Bacteria</taxon>
        <taxon>Bacillati</taxon>
        <taxon>Bacillota</taxon>
        <taxon>Bacilli</taxon>
        <taxon>Bacillales</taxon>
        <taxon>Paenibacillaceae</taxon>
        <taxon>Paenibacillus</taxon>
    </lineage>
</organism>
<keyword evidence="1 6" id="KW-0597">Phosphoprotein</keyword>
<dbReference type="GO" id="GO:0032993">
    <property type="term" value="C:protein-DNA complex"/>
    <property type="evidence" value="ECO:0007669"/>
    <property type="project" value="TreeGrafter"/>
</dbReference>
<dbReference type="GO" id="GO:0005829">
    <property type="term" value="C:cytosol"/>
    <property type="evidence" value="ECO:0007669"/>
    <property type="project" value="TreeGrafter"/>
</dbReference>
<dbReference type="GO" id="GO:0000156">
    <property type="term" value="F:phosphorelay response regulator activity"/>
    <property type="evidence" value="ECO:0007669"/>
    <property type="project" value="TreeGrafter"/>
</dbReference>
<dbReference type="InterPro" id="IPR039420">
    <property type="entry name" value="WalR-like"/>
</dbReference>
<evidence type="ECO:0000256" key="2">
    <source>
        <dbReference type="ARBA" id="ARBA00023012"/>
    </source>
</evidence>
<keyword evidence="11" id="KW-1185">Reference proteome</keyword>
<dbReference type="EMBL" id="WJXB01000001">
    <property type="protein sequence ID" value="MRN51634.1"/>
    <property type="molecule type" value="Genomic_DNA"/>
</dbReference>
<evidence type="ECO:0000259" key="9">
    <source>
        <dbReference type="PROSITE" id="PS51755"/>
    </source>
</evidence>
<evidence type="ECO:0000256" key="7">
    <source>
        <dbReference type="PROSITE-ProRule" id="PRU01091"/>
    </source>
</evidence>
<dbReference type="Gene3D" id="1.10.10.10">
    <property type="entry name" value="Winged helix-like DNA-binding domain superfamily/Winged helix DNA-binding domain"/>
    <property type="match status" value="1"/>
</dbReference>
<dbReference type="Proteomes" id="UP000463051">
    <property type="component" value="Unassembled WGS sequence"/>
</dbReference>
<dbReference type="InterPro" id="IPR036388">
    <property type="entry name" value="WH-like_DNA-bd_sf"/>
</dbReference>
<keyword evidence="2" id="KW-0902">Two-component regulatory system</keyword>
<keyword evidence="3" id="KW-0805">Transcription regulation</keyword>
<reference evidence="10 11" key="1">
    <citation type="submission" date="2019-11" db="EMBL/GenBank/DDBJ databases">
        <title>Paenibacillus monticola sp. nov., a novel PGPR strain isolated from mountain sample in China.</title>
        <authorList>
            <person name="Zhao Q."/>
            <person name="Li H.-P."/>
            <person name="Zhang J.-L."/>
        </authorList>
    </citation>
    <scope>NUCLEOTIDE SEQUENCE [LARGE SCALE GENOMIC DNA]</scope>
    <source>
        <strain evidence="10 11">LC-T2</strain>
    </source>
</reference>
<feature type="domain" description="Response regulatory" evidence="8">
    <location>
        <begin position="2"/>
        <end position="116"/>
    </location>
</feature>
<dbReference type="Pfam" id="PF00486">
    <property type="entry name" value="Trans_reg_C"/>
    <property type="match status" value="1"/>
</dbReference>
<dbReference type="PROSITE" id="PS50110">
    <property type="entry name" value="RESPONSE_REGULATORY"/>
    <property type="match status" value="1"/>
</dbReference>
<dbReference type="InterPro" id="IPR001867">
    <property type="entry name" value="OmpR/PhoB-type_DNA-bd"/>
</dbReference>
<name>A0A7X2H154_9BACL</name>
<dbReference type="GO" id="GO:0006355">
    <property type="term" value="P:regulation of DNA-templated transcription"/>
    <property type="evidence" value="ECO:0007669"/>
    <property type="project" value="InterPro"/>
</dbReference>
<proteinExistence type="predicted"/>
<dbReference type="InterPro" id="IPR016032">
    <property type="entry name" value="Sig_transdc_resp-reg_C-effctor"/>
</dbReference>
<dbReference type="GO" id="GO:0000976">
    <property type="term" value="F:transcription cis-regulatory region binding"/>
    <property type="evidence" value="ECO:0007669"/>
    <property type="project" value="TreeGrafter"/>
</dbReference>
<dbReference type="CDD" id="cd00383">
    <property type="entry name" value="trans_reg_C"/>
    <property type="match status" value="1"/>
</dbReference>
<protein>
    <submittedName>
        <fullName evidence="10">Response regulator</fullName>
    </submittedName>
</protein>
<feature type="DNA-binding region" description="OmpR/PhoB-type" evidence="7">
    <location>
        <begin position="125"/>
        <end position="223"/>
    </location>
</feature>
<feature type="domain" description="OmpR/PhoB-type" evidence="9">
    <location>
        <begin position="125"/>
        <end position="223"/>
    </location>
</feature>
<dbReference type="SMART" id="SM00862">
    <property type="entry name" value="Trans_reg_C"/>
    <property type="match status" value="1"/>
</dbReference>
<dbReference type="SMART" id="SM00448">
    <property type="entry name" value="REC"/>
    <property type="match status" value="1"/>
</dbReference>
<dbReference type="InterPro" id="IPR001789">
    <property type="entry name" value="Sig_transdc_resp-reg_receiver"/>
</dbReference>
<feature type="modified residue" description="4-aspartylphosphate" evidence="6">
    <location>
        <position position="51"/>
    </location>
</feature>
<dbReference type="PANTHER" id="PTHR48111:SF1">
    <property type="entry name" value="TWO-COMPONENT RESPONSE REGULATOR ORR33"/>
    <property type="match status" value="1"/>
</dbReference>
<dbReference type="Gene3D" id="3.40.50.2300">
    <property type="match status" value="1"/>
</dbReference>
<dbReference type="AlphaFoldDB" id="A0A7X2H154"/>
<dbReference type="PROSITE" id="PS51755">
    <property type="entry name" value="OMPR_PHOB"/>
    <property type="match status" value="1"/>
</dbReference>
<evidence type="ECO:0000259" key="8">
    <source>
        <dbReference type="PROSITE" id="PS50110"/>
    </source>
</evidence>
<gene>
    <name evidence="10" type="ORF">GJB61_01240</name>
</gene>
<evidence type="ECO:0000256" key="5">
    <source>
        <dbReference type="ARBA" id="ARBA00023163"/>
    </source>
</evidence>
<keyword evidence="5" id="KW-0804">Transcription</keyword>
<evidence type="ECO:0000256" key="1">
    <source>
        <dbReference type="ARBA" id="ARBA00022553"/>
    </source>
</evidence>
<evidence type="ECO:0000256" key="3">
    <source>
        <dbReference type="ARBA" id="ARBA00023015"/>
    </source>
</evidence>
<evidence type="ECO:0000256" key="4">
    <source>
        <dbReference type="ARBA" id="ARBA00023125"/>
    </source>
</evidence>
<comment type="caution">
    <text evidence="10">The sequence shown here is derived from an EMBL/GenBank/DDBJ whole genome shotgun (WGS) entry which is preliminary data.</text>
</comment>
<accession>A0A7X2H154</accession>
<dbReference type="InterPro" id="IPR011006">
    <property type="entry name" value="CheY-like_superfamily"/>
</dbReference>
<dbReference type="RefSeq" id="WP_154116351.1">
    <property type="nucleotide sequence ID" value="NZ_WJXB01000001.1"/>
</dbReference>
<dbReference type="Gene3D" id="6.10.250.690">
    <property type="match status" value="1"/>
</dbReference>
<dbReference type="CDD" id="cd17624">
    <property type="entry name" value="REC_OmpR_PmrA-like"/>
    <property type="match status" value="1"/>
</dbReference>
<dbReference type="SUPFAM" id="SSF52172">
    <property type="entry name" value="CheY-like"/>
    <property type="match status" value="1"/>
</dbReference>
<sequence>MRILLAEDDLRLGPLIVHMLNKEGHTTDWVQNGLEALDYISVTSYDLLLLDWMMPLMDGVTLCRQLRKDAYAGGIILLTAKDTLNDRISGLDAGADDYVIKPFEFSELFARIRSISRRMVQPIQDDWIGISPYRLLLNERSLQCNDEQVTLTTREFQLMELLMRNEGKVLPRSLLIERIWGYDSEVNSNTLDALVKQLRKKLDCTKGQMHINNVRGMGYKVEVSVVCTNE</sequence>
<keyword evidence="4 7" id="KW-0238">DNA-binding</keyword>
<evidence type="ECO:0000256" key="6">
    <source>
        <dbReference type="PROSITE-ProRule" id="PRU00169"/>
    </source>
</evidence>